<dbReference type="InterPro" id="IPR042257">
    <property type="entry name" value="DGOK_C"/>
</dbReference>
<accession>A0ABS4ATU9</accession>
<proteinExistence type="predicted"/>
<dbReference type="InterPro" id="IPR043129">
    <property type="entry name" value="ATPase_NBD"/>
</dbReference>
<evidence type="ECO:0000313" key="2">
    <source>
        <dbReference type="Proteomes" id="UP000680815"/>
    </source>
</evidence>
<evidence type="ECO:0000313" key="1">
    <source>
        <dbReference type="EMBL" id="MBP0464779.1"/>
    </source>
</evidence>
<dbReference type="Proteomes" id="UP000680815">
    <property type="component" value="Unassembled WGS sequence"/>
</dbReference>
<dbReference type="CDD" id="cd24012">
    <property type="entry name" value="ASKHA_NBD_KDGal-kinase"/>
    <property type="match status" value="1"/>
</dbReference>
<comment type="caution">
    <text evidence="1">The sequence shown here is derived from an EMBL/GenBank/DDBJ whole genome shotgun (WGS) entry which is preliminary data.</text>
</comment>
<gene>
    <name evidence="1" type="ORF">J5Y09_12735</name>
</gene>
<organism evidence="1 2">
    <name type="scientific">Roseomonas nitratireducens</name>
    <dbReference type="NCBI Taxonomy" id="2820810"/>
    <lineage>
        <taxon>Bacteria</taxon>
        <taxon>Pseudomonadati</taxon>
        <taxon>Pseudomonadota</taxon>
        <taxon>Alphaproteobacteria</taxon>
        <taxon>Acetobacterales</taxon>
        <taxon>Roseomonadaceae</taxon>
        <taxon>Roseomonas</taxon>
    </lineage>
</organism>
<dbReference type="Pfam" id="PF05035">
    <property type="entry name" value="DGOK"/>
    <property type="match status" value="1"/>
</dbReference>
<dbReference type="InterPro" id="IPR042258">
    <property type="entry name" value="DGOK_N"/>
</dbReference>
<dbReference type="Gene3D" id="3.30.420.310">
    <property type="entry name" value="2-keto-3-deoxy-galactonokinase, C-terminal domain"/>
    <property type="match status" value="1"/>
</dbReference>
<keyword evidence="2" id="KW-1185">Reference proteome</keyword>
<dbReference type="Gene3D" id="3.30.420.300">
    <property type="entry name" value="2-keto-3-deoxy-galactonokinase, substrate binding domain"/>
    <property type="match status" value="1"/>
</dbReference>
<dbReference type="SUPFAM" id="SSF53067">
    <property type="entry name" value="Actin-like ATPase domain"/>
    <property type="match status" value="1"/>
</dbReference>
<protein>
    <submittedName>
        <fullName evidence="1">2-dehydro-3-deoxygalactonokinase</fullName>
    </submittedName>
</protein>
<dbReference type="EMBL" id="JAGIYZ010000011">
    <property type="protein sequence ID" value="MBP0464779.1"/>
    <property type="molecule type" value="Genomic_DNA"/>
</dbReference>
<sequence length="294" mass="30698">MIGVDWGTSNLRAYRLAEDGRVLARREAPRGILTIEPGGFPDALRAVVGDWIAAGETRVLLSGMVGSRQGWQEAPYIPCPAGFDTLVARLIRMPFEDAEALLVPGLTCRDRQGVPEVLRGEETEMLGAAAALGGGEATVCLPGSHSKWARLSGGRVEGFATYMTGEAFSALSGHTILARTLDPRAPHHAGAFARGLARARQGGGLLHHLFGLRAAALFDELGEEEAGSFLSGLLIGHEVAAALEAGVAPPVILVGSSLLTERYARALDAFGVPSREAPPDAAARGLALIGAALR</sequence>
<name>A0ABS4ATU9_9PROT</name>
<dbReference type="RefSeq" id="WP_209352168.1">
    <property type="nucleotide sequence ID" value="NZ_JAGIYZ010000011.1"/>
</dbReference>
<dbReference type="InterPro" id="IPR007729">
    <property type="entry name" value="DGOK"/>
</dbReference>
<reference evidence="1 2" key="1">
    <citation type="submission" date="2021-03" db="EMBL/GenBank/DDBJ databases">
        <authorList>
            <person name="So Y."/>
        </authorList>
    </citation>
    <scope>NUCLEOTIDE SEQUENCE [LARGE SCALE GENOMIC DNA]</scope>
    <source>
        <strain evidence="1 2">PWR1</strain>
    </source>
</reference>